<dbReference type="InterPro" id="IPR035979">
    <property type="entry name" value="RBD_domain_sf"/>
</dbReference>
<dbReference type="Gene3D" id="2.60.120.590">
    <property type="entry name" value="Alpha-ketoglutarate-dependent dioxygenase AlkB-like"/>
    <property type="match status" value="1"/>
</dbReference>
<comment type="similarity">
    <text evidence="2">Belongs to the alkB family.</text>
</comment>
<dbReference type="SUPFAM" id="SSF54928">
    <property type="entry name" value="RNA-binding domain, RBD"/>
    <property type="match status" value="1"/>
</dbReference>
<accession>A0A183UWH2</accession>
<dbReference type="GO" id="GO:0005737">
    <property type="term" value="C:cytoplasm"/>
    <property type="evidence" value="ECO:0007669"/>
    <property type="project" value="TreeGrafter"/>
</dbReference>
<dbReference type="GO" id="GO:0008757">
    <property type="term" value="F:S-adenosylmethionine-dependent methyltransferase activity"/>
    <property type="evidence" value="ECO:0007669"/>
    <property type="project" value="InterPro"/>
</dbReference>
<evidence type="ECO:0000256" key="12">
    <source>
        <dbReference type="ARBA" id="ARBA00049786"/>
    </source>
</evidence>
<evidence type="ECO:0000256" key="6">
    <source>
        <dbReference type="ARBA" id="ARBA00022833"/>
    </source>
</evidence>
<protein>
    <recommendedName>
        <fullName evidence="3">tRNA (carboxymethyluridine(34)-5-O)-methyltransferase</fullName>
        <ecNumber evidence="3">2.1.1.229</ecNumber>
    </recommendedName>
    <alternativeName>
        <fullName evidence="12">Alkylated DNA repair protein alkB homolog 8</fullName>
    </alternativeName>
    <alternativeName>
        <fullName evidence="13">S-adenosyl-L-methionine-dependent tRNA methyltransferase ALKBH8</fullName>
    </alternativeName>
</protein>
<evidence type="ECO:0000256" key="13">
    <source>
        <dbReference type="ARBA" id="ARBA00049802"/>
    </source>
</evidence>
<dbReference type="InterPro" id="IPR037151">
    <property type="entry name" value="AlkB-like_sf"/>
</dbReference>
<keyword evidence="7 14" id="KW-0694">RNA-binding</keyword>
<dbReference type="GO" id="GO:0005634">
    <property type="term" value="C:nucleus"/>
    <property type="evidence" value="ECO:0007669"/>
    <property type="project" value="TreeGrafter"/>
</dbReference>
<dbReference type="InterPro" id="IPR027450">
    <property type="entry name" value="AlkB-like"/>
</dbReference>
<sequence length="555" mass="63447">MRDCCGSSPKTVSLNEPRKLNAEKIRRKIGKCLRQLQKHDPDVRHSLQPTQILFVGNSSALCGVSFDELEKVFIEYDESCQFVVYPNKRPYSFVHFSSIDNAQRAFAALNGKVPDGLGPNALPFFIAYVENLPCVKKDEQVRPPADLRVLMNFVDENEEQELMASLKDCVYAKTKLKSRKVVHFGYKFNYDTNEADVPAENAIPQSCSGIIDRMMRAGIFTERPDQLTVNIYEPGNGIPSHVDSHSPFGDTIVSLSLMSDLVMEFRDFANTSSVYNVLLPRYSLAVMQGESRYRWKHGIAKRKYDINPDNNRLIRRQLRVSFTFRKVASQKCQCSFIEYCDWDRNGTMKIPEDDEHGKRIEDDYVTSVYESIADHFDKTRHSQWVAVAEFLKELPPSSLLFDVGCGNGKYLARKDQLIKIGCDMCDNLCRIAQGKGGNVVRSDALNLSFRDSIADAALSIAVIHHLSTEKRRRRAIEELMRILRIGGCACVTVWAMEQTHDNVVSEYLKMRGNKCHVQMNRRDSRGRLRVHEGQDFTQQDMLVPWQNANGERFLR</sequence>
<evidence type="ECO:0000256" key="14">
    <source>
        <dbReference type="PROSITE-ProRule" id="PRU00176"/>
    </source>
</evidence>
<dbReference type="Gene3D" id="3.40.50.150">
    <property type="entry name" value="Vaccinia Virus protein VP39"/>
    <property type="match status" value="1"/>
</dbReference>
<evidence type="ECO:0000256" key="2">
    <source>
        <dbReference type="ARBA" id="ARBA00007879"/>
    </source>
</evidence>
<evidence type="ECO:0000313" key="17">
    <source>
        <dbReference type="EMBL" id="VDM44163.1"/>
    </source>
</evidence>
<dbReference type="InterPro" id="IPR051422">
    <property type="entry name" value="AlkB_tRNA_MeTrf/Diox"/>
</dbReference>
<dbReference type="InterPro" id="IPR029063">
    <property type="entry name" value="SAM-dependent_MTases_sf"/>
</dbReference>
<dbReference type="EMBL" id="UYWY01021451">
    <property type="protein sequence ID" value="VDM44163.1"/>
    <property type="molecule type" value="Genomic_DNA"/>
</dbReference>
<evidence type="ECO:0000256" key="7">
    <source>
        <dbReference type="ARBA" id="ARBA00022884"/>
    </source>
</evidence>
<dbReference type="InterPro" id="IPR013216">
    <property type="entry name" value="Methyltransf_11"/>
</dbReference>
<evidence type="ECO:0000256" key="3">
    <source>
        <dbReference type="ARBA" id="ARBA00012808"/>
    </source>
</evidence>
<dbReference type="InterPro" id="IPR005123">
    <property type="entry name" value="Oxoglu/Fe-dep_dioxygenase_dom"/>
</dbReference>
<keyword evidence="8" id="KW-0408">Iron</keyword>
<dbReference type="Pfam" id="PF13532">
    <property type="entry name" value="2OG-FeII_Oxy_2"/>
    <property type="match status" value="1"/>
</dbReference>
<keyword evidence="5" id="KW-0808">Transferase</keyword>
<dbReference type="AlphaFoldDB" id="A0A183UWH2"/>
<dbReference type="GO" id="GO:0000049">
    <property type="term" value="F:tRNA binding"/>
    <property type="evidence" value="ECO:0007669"/>
    <property type="project" value="TreeGrafter"/>
</dbReference>
<gene>
    <name evidence="17" type="ORF">TCNE_LOCUS12842</name>
</gene>
<dbReference type="CDD" id="cd02440">
    <property type="entry name" value="AdoMet_MTases"/>
    <property type="match status" value="1"/>
</dbReference>
<dbReference type="PROSITE" id="PS50102">
    <property type="entry name" value="RRM"/>
    <property type="match status" value="1"/>
</dbReference>
<dbReference type="SUPFAM" id="SSF53335">
    <property type="entry name" value="S-adenosyl-L-methionine-dependent methyltransferases"/>
    <property type="match status" value="1"/>
</dbReference>
<feature type="domain" description="RRM" evidence="15">
    <location>
        <begin position="51"/>
        <end position="131"/>
    </location>
</feature>
<keyword evidence="18" id="KW-1185">Reference proteome</keyword>
<evidence type="ECO:0000256" key="1">
    <source>
        <dbReference type="ARBA" id="ARBA00001954"/>
    </source>
</evidence>
<dbReference type="Gene3D" id="3.30.70.330">
    <property type="match status" value="1"/>
</dbReference>
<keyword evidence="6" id="KW-0862">Zinc</keyword>
<keyword evidence="9" id="KW-0511">Multifunctional enzyme</keyword>
<dbReference type="InterPro" id="IPR012677">
    <property type="entry name" value="Nucleotide-bd_a/b_plait_sf"/>
</dbReference>
<evidence type="ECO:0000259" key="15">
    <source>
        <dbReference type="PROSITE" id="PS50102"/>
    </source>
</evidence>
<dbReference type="SUPFAM" id="SSF51197">
    <property type="entry name" value="Clavaminate synthase-like"/>
    <property type="match status" value="1"/>
</dbReference>
<dbReference type="GO" id="GO:0106335">
    <property type="term" value="F:tRNA (5-carboxymethyluridine(34)-5-O)-methyltransferase activity"/>
    <property type="evidence" value="ECO:0007669"/>
    <property type="project" value="UniProtKB-EC"/>
</dbReference>
<feature type="domain" description="Fe2OG dioxygenase" evidence="16">
    <location>
        <begin position="223"/>
        <end position="328"/>
    </location>
</feature>
<dbReference type="GO" id="GO:0002098">
    <property type="term" value="P:tRNA wobble uridine modification"/>
    <property type="evidence" value="ECO:0007669"/>
    <property type="project" value="TreeGrafter"/>
</dbReference>
<evidence type="ECO:0000256" key="9">
    <source>
        <dbReference type="ARBA" id="ARBA00023268"/>
    </source>
</evidence>
<proteinExistence type="inferred from homology"/>
<dbReference type="PANTHER" id="PTHR13069:SF37">
    <property type="entry name" value="FIRE DANCER"/>
    <property type="match status" value="1"/>
</dbReference>
<evidence type="ECO:0000259" key="16">
    <source>
        <dbReference type="PROSITE" id="PS51471"/>
    </source>
</evidence>
<evidence type="ECO:0000256" key="4">
    <source>
        <dbReference type="ARBA" id="ARBA00022603"/>
    </source>
</evidence>
<reference evidence="19" key="1">
    <citation type="submission" date="2016-06" db="UniProtKB">
        <authorList>
            <consortium name="WormBaseParasite"/>
        </authorList>
    </citation>
    <scope>IDENTIFICATION</scope>
</reference>
<dbReference type="PANTHER" id="PTHR13069">
    <property type="entry name" value="ALKYLATED DNA REPAIR PROTEIN ALKB HOMOLOG 8"/>
    <property type="match status" value="1"/>
</dbReference>
<organism evidence="18 19">
    <name type="scientific">Toxocara canis</name>
    <name type="common">Canine roundworm</name>
    <dbReference type="NCBI Taxonomy" id="6265"/>
    <lineage>
        <taxon>Eukaryota</taxon>
        <taxon>Metazoa</taxon>
        <taxon>Ecdysozoa</taxon>
        <taxon>Nematoda</taxon>
        <taxon>Chromadorea</taxon>
        <taxon>Rhabditida</taxon>
        <taxon>Spirurina</taxon>
        <taxon>Ascaridomorpha</taxon>
        <taxon>Ascaridoidea</taxon>
        <taxon>Toxocaridae</taxon>
        <taxon>Toxocara</taxon>
    </lineage>
</organism>
<dbReference type="Proteomes" id="UP000050794">
    <property type="component" value="Unassembled WGS sequence"/>
</dbReference>
<evidence type="ECO:0000256" key="11">
    <source>
        <dbReference type="ARBA" id="ARBA00045506"/>
    </source>
</evidence>
<evidence type="ECO:0000256" key="10">
    <source>
        <dbReference type="ARBA" id="ARBA00034996"/>
    </source>
</evidence>
<dbReference type="WBParaSite" id="TCNE_0001284201-mRNA-1">
    <property type="protein sequence ID" value="TCNE_0001284201-mRNA-1"/>
    <property type="gene ID" value="TCNE_0001284201"/>
</dbReference>
<dbReference type="Pfam" id="PF08241">
    <property type="entry name" value="Methyltransf_11"/>
    <property type="match status" value="1"/>
</dbReference>
<evidence type="ECO:0000256" key="5">
    <source>
        <dbReference type="ARBA" id="ARBA00022679"/>
    </source>
</evidence>
<dbReference type="EC" id="2.1.1.229" evidence="3"/>
<dbReference type="PROSITE" id="PS51471">
    <property type="entry name" value="FE2OG_OXY"/>
    <property type="match status" value="1"/>
</dbReference>
<keyword evidence="4" id="KW-0489">Methyltransferase</keyword>
<comment type="catalytic activity">
    <reaction evidence="10">
        <text>5-(carboxymethyl)uridine(34) in tRNA + S-adenosyl-L-methionine = 5-(2-methoxy-2-oxoethyl)uridine(34) in tRNA + S-adenosyl-L-homocysteine</text>
        <dbReference type="Rhea" id="RHEA:43208"/>
        <dbReference type="Rhea" id="RHEA-COMP:10407"/>
        <dbReference type="Rhea" id="RHEA-COMP:10408"/>
        <dbReference type="ChEBI" id="CHEBI:57856"/>
        <dbReference type="ChEBI" id="CHEBI:59789"/>
        <dbReference type="ChEBI" id="CHEBI:74851"/>
        <dbReference type="ChEBI" id="CHEBI:74882"/>
        <dbReference type="EC" id="2.1.1.229"/>
    </reaction>
</comment>
<name>A0A183UWH2_TOXCA</name>
<evidence type="ECO:0000313" key="18">
    <source>
        <dbReference type="Proteomes" id="UP000050794"/>
    </source>
</evidence>
<comment type="cofactor">
    <cofactor evidence="1">
        <name>Fe(2+)</name>
        <dbReference type="ChEBI" id="CHEBI:29033"/>
    </cofactor>
</comment>
<evidence type="ECO:0000313" key="19">
    <source>
        <dbReference type="WBParaSite" id="TCNE_0001284201-mRNA-1"/>
    </source>
</evidence>
<reference evidence="17 18" key="2">
    <citation type="submission" date="2018-11" db="EMBL/GenBank/DDBJ databases">
        <authorList>
            <consortium name="Pathogen Informatics"/>
        </authorList>
    </citation>
    <scope>NUCLEOTIDE SEQUENCE [LARGE SCALE GENOMIC DNA]</scope>
</reference>
<evidence type="ECO:0000256" key="8">
    <source>
        <dbReference type="ARBA" id="ARBA00023004"/>
    </source>
</evidence>
<dbReference type="Pfam" id="PF00076">
    <property type="entry name" value="RRM_1"/>
    <property type="match status" value="1"/>
</dbReference>
<dbReference type="GO" id="GO:0030488">
    <property type="term" value="P:tRNA methylation"/>
    <property type="evidence" value="ECO:0007669"/>
    <property type="project" value="TreeGrafter"/>
</dbReference>
<dbReference type="InterPro" id="IPR000504">
    <property type="entry name" value="RRM_dom"/>
</dbReference>
<comment type="function">
    <text evidence="11">Catalyzes the methylation of 5-carboxymethyl uridine to 5-methylcarboxymethyl uridine at the wobble position of the anticodon loop in tRNA via its methyltransferase domain. Catalyzes the last step in the formation of 5-methylcarboxymethyl uridine at the wobble position of the anticodon loop in target tRNA. Has a preference for tRNA(Arg) and tRNA(Glu), and does not bind tRNA(Lys). Binds tRNA and catalyzes the iron and alpha-ketoglutarate dependent hydroxylation of 5-methylcarboxymethyl uridine at the wobble position of the anticodon loop in tRNA via its dioxygenase domain, giving rise to 5-(S)-methoxycarbonylhydroxymethyluridine; has a preference for tRNA(Gly). Required for normal survival after DNA damage. May inhibit apoptosis and promote cell survival and angiogenesis.</text>
</comment>